<organism evidence="2 3">
    <name type="scientific">Scopus umbretta</name>
    <name type="common">Hammerkop</name>
    <dbReference type="NCBI Taxonomy" id="33581"/>
    <lineage>
        <taxon>Eukaryota</taxon>
        <taxon>Metazoa</taxon>
        <taxon>Chordata</taxon>
        <taxon>Craniata</taxon>
        <taxon>Vertebrata</taxon>
        <taxon>Euteleostomi</taxon>
        <taxon>Archelosauria</taxon>
        <taxon>Archosauria</taxon>
        <taxon>Dinosauria</taxon>
        <taxon>Saurischia</taxon>
        <taxon>Theropoda</taxon>
        <taxon>Coelurosauria</taxon>
        <taxon>Aves</taxon>
        <taxon>Neognathae</taxon>
        <taxon>Neoaves</taxon>
        <taxon>Aequornithes</taxon>
        <taxon>Pelecaniformes</taxon>
        <taxon>Scopidae</taxon>
        <taxon>Scopus</taxon>
    </lineage>
</organism>
<feature type="non-terminal residue" evidence="2">
    <location>
        <position position="1100"/>
    </location>
</feature>
<comment type="caution">
    <text evidence="2">The sequence shown here is derived from an EMBL/GenBank/DDBJ whole genome shotgun (WGS) entry which is preliminary data.</text>
</comment>
<dbReference type="PANTHER" id="PTHR21590">
    <property type="entry name" value="SEA DOMAIN-CONTAINING PROTEIN"/>
    <property type="match status" value="1"/>
</dbReference>
<evidence type="ECO:0000313" key="3">
    <source>
        <dbReference type="Proteomes" id="UP000539032"/>
    </source>
</evidence>
<dbReference type="PANTHER" id="PTHR21590:SF4">
    <property type="entry name" value="UPF0606 PROTEIN KIAA1549"/>
    <property type="match status" value="1"/>
</dbReference>
<dbReference type="Pfam" id="PF12877">
    <property type="entry name" value="KIAA1549"/>
    <property type="match status" value="1"/>
</dbReference>
<dbReference type="OrthoDB" id="10064192at2759"/>
<dbReference type="EMBL" id="VZTL01009740">
    <property type="protein sequence ID" value="NXX53515.1"/>
    <property type="molecule type" value="Genomic_DNA"/>
</dbReference>
<protein>
    <submittedName>
        <fullName evidence="2">K1549 protein</fullName>
    </submittedName>
</protein>
<dbReference type="AlphaFoldDB" id="A0A7L4HJM7"/>
<keyword evidence="3" id="KW-1185">Reference proteome</keyword>
<feature type="non-terminal residue" evidence="2">
    <location>
        <position position="1"/>
    </location>
</feature>
<proteinExistence type="predicted"/>
<sequence length="1100" mass="118019">RSLEQQNFSFFSMDSKVHQSISGSRTQMALAKSTLESQESNFLQTVLSSVTTPFDVTLFNQEEMVRMSEGRSTPLVDVSVMSNEAFLSDDEFISSFPKAQWTPPLKSFAVLTDRHSVNTVEPPGEMLESVLLTPSLSVLFSPHGISKTAQQKTLLSAVPEHSNTLTEFKPFVPDSEILTANRDLPLYPPNTAIYFTSIPSEAGVAVWENINASLTALPFGAASEESLLHLKLLDKNSHVTPDATAQSADPYGDIYTYVSSRAAETLSLGTYPTPSIPWVAPASAASAEPALFPVSLPLASFLLHSAAISTDSNMVLNASLFTHEFSSTTPNLPASSEIPRQSELVSELMSPVPFTRSYSSCLYCDSVSLLPEAGFSPEHDVGSGDYVETLSIKASEVQGITPFTTIITDGYELEEPTPEIFDTSFPSRPVVSLSSRFAEISDSSVFLLNTMDTILNNRTAITISPSYHQLPGGTSLNMSVAPFSLPVLETVALTPSTRAELSDAIPFDSTFIPSEPVASFAVSRTALLELPELMPSESVVLLDKTATREEPSLNISDFPFRLLSTPFLIEPSYLSLSSAMLNSYSVMQSDFSTLLPQTLLIGTSVLSEDVSSWELATTVSSAADAEVSQFPLGQTSYFYSNASSIPGAHVPEITLSLNFHSESSVFLEAPSVMPAGSEVVFTSAVTGATSQLEPSLSASHSVVPTLVLPASDTQSVTSSTLLNETNLISLFTTFPSTPVLNVSSSLLSTAPASDEDIGAKVNPTLLLTSRGEGSAHTALPPADPDNLTSRADTSGVMPFPTASLSVTTSFAPTQFPPISNLPTGYEVPAGSSVTAGTDASAAPTTVPMTSATGSHGTTAAGSLGMFSSTPLVTTTPSEPVVITSAVTTTRQPYVCDITVPDAYLVTAVLARRAVLQNVSESIREVLRVQFRRSVELEVYKISPKFAFLVTSGPFVYTAVAVINMLVNSSLLRGEAPMILSLHPSFTVPDNRFQVQTVLQFVPRNVDVGFCTFSRRIEKGLTMAFMEASKHQEFYNFTVQILNITLNRPGVAFRQGPVSIVFAIRDRYGFLNGSEVSEQLRNLSVVEFSFYLGFPVQQIAE</sequence>
<accession>A0A7L4HJM7</accession>
<feature type="region of interest" description="Disordered" evidence="1">
    <location>
        <begin position="771"/>
        <end position="794"/>
    </location>
</feature>
<dbReference type="Proteomes" id="UP000539032">
    <property type="component" value="Unassembled WGS sequence"/>
</dbReference>
<name>A0A7L4HJM7_SCOUM</name>
<evidence type="ECO:0000313" key="2">
    <source>
        <dbReference type="EMBL" id="NXX53515.1"/>
    </source>
</evidence>
<reference evidence="2 3" key="1">
    <citation type="submission" date="2020-02" db="EMBL/GenBank/DDBJ databases">
        <title>Bird 10,000 Genomes (B10K) Project - Family phase.</title>
        <authorList>
            <person name="Zhang G."/>
        </authorList>
    </citation>
    <scope>NUCLEOTIDE SEQUENCE [LARGE SCALE GENOMIC DNA]</scope>
    <source>
        <strain evidence="2">B10K-DU-002-70</strain>
        <tissue evidence="2">Muscle</tissue>
    </source>
</reference>
<gene>
    <name evidence="2" type="ORF">SCOUMB_R04864</name>
</gene>
<evidence type="ECO:0000256" key="1">
    <source>
        <dbReference type="SAM" id="MobiDB-lite"/>
    </source>
</evidence>
<dbReference type="InterPro" id="IPR024606">
    <property type="entry name" value="KIAA1549"/>
</dbReference>